<dbReference type="AlphaFoldDB" id="A0A5A7PJ46"/>
<gene>
    <name evidence="2" type="ORF">STAS_08734</name>
</gene>
<evidence type="ECO:0000313" key="2">
    <source>
        <dbReference type="EMBL" id="GER32652.1"/>
    </source>
</evidence>
<dbReference type="OrthoDB" id="914170at2759"/>
<feature type="transmembrane region" description="Helical" evidence="1">
    <location>
        <begin position="59"/>
        <end position="81"/>
    </location>
</feature>
<proteinExistence type="predicted"/>
<dbReference type="EMBL" id="BKCP01004627">
    <property type="protein sequence ID" value="GER32652.1"/>
    <property type="molecule type" value="Genomic_DNA"/>
</dbReference>
<protein>
    <submittedName>
        <fullName evidence="2">Ribonuclease H-like superfamily protein</fullName>
    </submittedName>
</protein>
<sequence length="107" mass="12523">MKKIQSLDRAKSSSSAMRDKYARTRCWSLNIKKKVKHFVWKCFFESFHVSLNLKRRGVAIDWIVSVVVRVMKVLNICYLIVARAKKVWKLLPLNWDFEAASASGFKD</sequence>
<keyword evidence="1" id="KW-0472">Membrane</keyword>
<evidence type="ECO:0000313" key="3">
    <source>
        <dbReference type="Proteomes" id="UP000325081"/>
    </source>
</evidence>
<comment type="caution">
    <text evidence="2">The sequence shown here is derived from an EMBL/GenBank/DDBJ whole genome shotgun (WGS) entry which is preliminary data.</text>
</comment>
<keyword evidence="1" id="KW-0812">Transmembrane</keyword>
<keyword evidence="3" id="KW-1185">Reference proteome</keyword>
<organism evidence="2 3">
    <name type="scientific">Striga asiatica</name>
    <name type="common">Asiatic witchweed</name>
    <name type="synonym">Buchnera asiatica</name>
    <dbReference type="NCBI Taxonomy" id="4170"/>
    <lineage>
        <taxon>Eukaryota</taxon>
        <taxon>Viridiplantae</taxon>
        <taxon>Streptophyta</taxon>
        <taxon>Embryophyta</taxon>
        <taxon>Tracheophyta</taxon>
        <taxon>Spermatophyta</taxon>
        <taxon>Magnoliopsida</taxon>
        <taxon>eudicotyledons</taxon>
        <taxon>Gunneridae</taxon>
        <taxon>Pentapetalae</taxon>
        <taxon>asterids</taxon>
        <taxon>lamiids</taxon>
        <taxon>Lamiales</taxon>
        <taxon>Orobanchaceae</taxon>
        <taxon>Buchnereae</taxon>
        <taxon>Striga</taxon>
    </lineage>
</organism>
<name>A0A5A7PJ46_STRAF</name>
<evidence type="ECO:0000256" key="1">
    <source>
        <dbReference type="SAM" id="Phobius"/>
    </source>
</evidence>
<keyword evidence="1" id="KW-1133">Transmembrane helix</keyword>
<dbReference type="Proteomes" id="UP000325081">
    <property type="component" value="Unassembled WGS sequence"/>
</dbReference>
<accession>A0A5A7PJ46</accession>
<reference evidence="3" key="1">
    <citation type="journal article" date="2019" name="Curr. Biol.">
        <title>Genome Sequence of Striga asiatica Provides Insight into the Evolution of Plant Parasitism.</title>
        <authorList>
            <person name="Yoshida S."/>
            <person name="Kim S."/>
            <person name="Wafula E.K."/>
            <person name="Tanskanen J."/>
            <person name="Kim Y.M."/>
            <person name="Honaas L."/>
            <person name="Yang Z."/>
            <person name="Spallek T."/>
            <person name="Conn C.E."/>
            <person name="Ichihashi Y."/>
            <person name="Cheong K."/>
            <person name="Cui S."/>
            <person name="Der J.P."/>
            <person name="Gundlach H."/>
            <person name="Jiao Y."/>
            <person name="Hori C."/>
            <person name="Ishida J.K."/>
            <person name="Kasahara H."/>
            <person name="Kiba T."/>
            <person name="Kim M.S."/>
            <person name="Koo N."/>
            <person name="Laohavisit A."/>
            <person name="Lee Y.H."/>
            <person name="Lumba S."/>
            <person name="McCourt P."/>
            <person name="Mortimer J.C."/>
            <person name="Mutuku J.M."/>
            <person name="Nomura T."/>
            <person name="Sasaki-Sekimoto Y."/>
            <person name="Seto Y."/>
            <person name="Wang Y."/>
            <person name="Wakatake T."/>
            <person name="Sakakibara H."/>
            <person name="Demura T."/>
            <person name="Yamaguchi S."/>
            <person name="Yoneyama K."/>
            <person name="Manabe R.I."/>
            <person name="Nelson D.C."/>
            <person name="Schulman A.H."/>
            <person name="Timko M.P."/>
            <person name="dePamphilis C.W."/>
            <person name="Choi D."/>
            <person name="Shirasu K."/>
        </authorList>
    </citation>
    <scope>NUCLEOTIDE SEQUENCE [LARGE SCALE GENOMIC DNA]</scope>
    <source>
        <strain evidence="3">cv. UVA1</strain>
    </source>
</reference>